<accession>A0ACB9B7Q1</accession>
<sequence length="74" mass="8492">MTPAPEEHVYKLFDSYWFQYQILVRNPVSEVSSKGKKCQEDEEIVTLTEGNCRNDVEVKGLLRFWAHSIASGVS</sequence>
<evidence type="ECO:0000313" key="2">
    <source>
        <dbReference type="Proteomes" id="UP001055879"/>
    </source>
</evidence>
<keyword evidence="2" id="KW-1185">Reference proteome</keyword>
<gene>
    <name evidence="1" type="ORF">L6452_19388</name>
</gene>
<protein>
    <submittedName>
        <fullName evidence="1">Uncharacterized protein</fullName>
    </submittedName>
</protein>
<name>A0ACB9B7Q1_ARCLA</name>
<comment type="caution">
    <text evidence="1">The sequence shown here is derived from an EMBL/GenBank/DDBJ whole genome shotgun (WGS) entry which is preliminary data.</text>
</comment>
<reference evidence="1 2" key="2">
    <citation type="journal article" date="2022" name="Mol. Ecol. Resour.">
        <title>The genomes of chicory, endive, great burdock and yacon provide insights into Asteraceae paleo-polyploidization history and plant inulin production.</title>
        <authorList>
            <person name="Fan W."/>
            <person name="Wang S."/>
            <person name="Wang H."/>
            <person name="Wang A."/>
            <person name="Jiang F."/>
            <person name="Liu H."/>
            <person name="Zhao H."/>
            <person name="Xu D."/>
            <person name="Zhang Y."/>
        </authorList>
    </citation>
    <scope>NUCLEOTIDE SEQUENCE [LARGE SCALE GENOMIC DNA]</scope>
    <source>
        <strain evidence="2">cv. Niubang</strain>
    </source>
</reference>
<dbReference type="EMBL" id="CM042052">
    <property type="protein sequence ID" value="KAI3718514.1"/>
    <property type="molecule type" value="Genomic_DNA"/>
</dbReference>
<organism evidence="1 2">
    <name type="scientific">Arctium lappa</name>
    <name type="common">Greater burdock</name>
    <name type="synonym">Lappa major</name>
    <dbReference type="NCBI Taxonomy" id="4217"/>
    <lineage>
        <taxon>Eukaryota</taxon>
        <taxon>Viridiplantae</taxon>
        <taxon>Streptophyta</taxon>
        <taxon>Embryophyta</taxon>
        <taxon>Tracheophyta</taxon>
        <taxon>Spermatophyta</taxon>
        <taxon>Magnoliopsida</taxon>
        <taxon>eudicotyledons</taxon>
        <taxon>Gunneridae</taxon>
        <taxon>Pentapetalae</taxon>
        <taxon>asterids</taxon>
        <taxon>campanulids</taxon>
        <taxon>Asterales</taxon>
        <taxon>Asteraceae</taxon>
        <taxon>Carduoideae</taxon>
        <taxon>Cardueae</taxon>
        <taxon>Arctiinae</taxon>
        <taxon>Arctium</taxon>
    </lineage>
</organism>
<evidence type="ECO:0000313" key="1">
    <source>
        <dbReference type="EMBL" id="KAI3718514.1"/>
    </source>
</evidence>
<proteinExistence type="predicted"/>
<reference evidence="2" key="1">
    <citation type="journal article" date="2022" name="Mol. Ecol. Resour.">
        <title>The genomes of chicory, endive, great burdock and yacon provide insights into Asteraceae palaeo-polyploidization history and plant inulin production.</title>
        <authorList>
            <person name="Fan W."/>
            <person name="Wang S."/>
            <person name="Wang H."/>
            <person name="Wang A."/>
            <person name="Jiang F."/>
            <person name="Liu H."/>
            <person name="Zhao H."/>
            <person name="Xu D."/>
            <person name="Zhang Y."/>
        </authorList>
    </citation>
    <scope>NUCLEOTIDE SEQUENCE [LARGE SCALE GENOMIC DNA]</scope>
    <source>
        <strain evidence="2">cv. Niubang</strain>
    </source>
</reference>
<dbReference type="Proteomes" id="UP001055879">
    <property type="component" value="Linkage Group LG06"/>
</dbReference>